<evidence type="ECO:0000256" key="10">
    <source>
        <dbReference type="ARBA" id="ARBA00022989"/>
    </source>
</evidence>
<comment type="similarity">
    <text evidence="3">Belongs to the SWEET sugar transporter family.</text>
</comment>
<evidence type="ECO:0000256" key="7">
    <source>
        <dbReference type="ARBA" id="ARBA00022597"/>
    </source>
</evidence>
<keyword evidence="5" id="KW-0813">Transport</keyword>
<dbReference type="VEuPathDB" id="VectorBase:ACHR008097"/>
<evidence type="ECO:0000256" key="2">
    <source>
        <dbReference type="ARBA" id="ARBA00004653"/>
    </source>
</evidence>
<keyword evidence="7" id="KW-0762">Sugar transport</keyword>
<feature type="transmembrane region" description="Helical" evidence="13">
    <location>
        <begin position="312"/>
        <end position="330"/>
    </location>
</feature>
<evidence type="ECO:0000256" key="4">
    <source>
        <dbReference type="ARBA" id="ARBA00021741"/>
    </source>
</evidence>
<evidence type="ECO:0000256" key="11">
    <source>
        <dbReference type="ARBA" id="ARBA00023034"/>
    </source>
</evidence>
<feature type="transmembrane region" description="Helical" evidence="13">
    <location>
        <begin position="373"/>
        <end position="394"/>
    </location>
</feature>
<feature type="transmembrane region" description="Helical" evidence="13">
    <location>
        <begin position="287"/>
        <end position="305"/>
    </location>
</feature>
<evidence type="ECO:0000313" key="15">
    <source>
        <dbReference type="Proteomes" id="UP000075881"/>
    </source>
</evidence>
<dbReference type="PANTHER" id="PTHR10791">
    <property type="entry name" value="RAG1-ACTIVATING PROTEIN 1"/>
    <property type="match status" value="1"/>
</dbReference>
<evidence type="ECO:0000256" key="8">
    <source>
        <dbReference type="ARBA" id="ARBA00022692"/>
    </source>
</evidence>
<evidence type="ECO:0000313" key="14">
    <source>
        <dbReference type="EnsemblMetazoa" id="ACHR008097-PA"/>
    </source>
</evidence>
<dbReference type="GO" id="GO:0051119">
    <property type="term" value="F:sugar transmembrane transporter activity"/>
    <property type="evidence" value="ECO:0007669"/>
    <property type="project" value="InterPro"/>
</dbReference>
<protein>
    <recommendedName>
        <fullName evidence="4">Sugar transporter SWEET1</fullName>
    </recommendedName>
</protein>
<feature type="transmembrane region" description="Helical" evidence="13">
    <location>
        <begin position="108"/>
        <end position="125"/>
    </location>
</feature>
<dbReference type="GO" id="GO:0005886">
    <property type="term" value="C:plasma membrane"/>
    <property type="evidence" value="ECO:0007669"/>
    <property type="project" value="UniProtKB-SubCell"/>
</dbReference>
<feature type="transmembrane region" description="Helical" evidence="13">
    <location>
        <begin position="131"/>
        <end position="152"/>
    </location>
</feature>
<dbReference type="InterPro" id="IPR047664">
    <property type="entry name" value="SWEET"/>
</dbReference>
<comment type="subcellular location">
    <subcellularLocation>
        <location evidence="1">Cell membrane</location>
        <topology evidence="1">Multi-pass membrane protein</topology>
    </subcellularLocation>
    <subcellularLocation>
        <location evidence="2">Golgi apparatus membrane</location>
        <topology evidence="2">Multi-pass membrane protein</topology>
    </subcellularLocation>
</comment>
<dbReference type="FunFam" id="1.20.1280.290:FF:000004">
    <property type="entry name" value="Sugar transporter SWEET"/>
    <property type="match status" value="1"/>
</dbReference>
<dbReference type="GO" id="GO:0000139">
    <property type="term" value="C:Golgi membrane"/>
    <property type="evidence" value="ECO:0007669"/>
    <property type="project" value="UniProtKB-SubCell"/>
</dbReference>
<feature type="transmembrane region" description="Helical" evidence="13">
    <location>
        <begin position="164"/>
        <end position="184"/>
    </location>
</feature>
<feature type="transmembrane region" description="Helical" evidence="13">
    <location>
        <begin position="74"/>
        <end position="96"/>
    </location>
</feature>
<accession>A0A182KBG0</accession>
<dbReference type="Proteomes" id="UP000075881">
    <property type="component" value="Unassembled WGS sequence"/>
</dbReference>
<dbReference type="PANTHER" id="PTHR10791:SF5">
    <property type="entry name" value="SUGAR TRANSPORTER SWEET"/>
    <property type="match status" value="1"/>
</dbReference>
<evidence type="ECO:0000256" key="1">
    <source>
        <dbReference type="ARBA" id="ARBA00004651"/>
    </source>
</evidence>
<name>A0A182KBG0_9DIPT</name>
<feature type="transmembrane region" description="Helical" evidence="13">
    <location>
        <begin position="400"/>
        <end position="421"/>
    </location>
</feature>
<feature type="transmembrane region" description="Helical" evidence="13">
    <location>
        <begin position="255"/>
        <end position="275"/>
    </location>
</feature>
<evidence type="ECO:0000256" key="13">
    <source>
        <dbReference type="SAM" id="Phobius"/>
    </source>
</evidence>
<dbReference type="EnsemblMetazoa" id="ACHR008097-RA">
    <property type="protein sequence ID" value="ACHR008097-PA"/>
    <property type="gene ID" value="ACHR008097"/>
</dbReference>
<evidence type="ECO:0000256" key="9">
    <source>
        <dbReference type="ARBA" id="ARBA00022737"/>
    </source>
</evidence>
<evidence type="ECO:0000256" key="6">
    <source>
        <dbReference type="ARBA" id="ARBA00022475"/>
    </source>
</evidence>
<reference evidence="14" key="2">
    <citation type="submission" date="2020-05" db="UniProtKB">
        <authorList>
            <consortium name="EnsemblMetazoa"/>
        </authorList>
    </citation>
    <scope>IDENTIFICATION</scope>
    <source>
        <strain evidence="14">ACHKN1017</strain>
    </source>
</reference>
<keyword evidence="9" id="KW-0677">Repeat</keyword>
<evidence type="ECO:0000256" key="12">
    <source>
        <dbReference type="ARBA" id="ARBA00023136"/>
    </source>
</evidence>
<dbReference type="Gene3D" id="1.20.1280.290">
    <property type="match status" value="3"/>
</dbReference>
<reference evidence="15" key="1">
    <citation type="submission" date="2013-03" db="EMBL/GenBank/DDBJ databases">
        <title>The Genome Sequence of Anopheles christyi ACHKN1017.</title>
        <authorList>
            <consortium name="The Broad Institute Genomics Platform"/>
            <person name="Neafsey D.E."/>
            <person name="Besansky N."/>
            <person name="Walker B."/>
            <person name="Young S.K."/>
            <person name="Zeng Q."/>
            <person name="Gargeya S."/>
            <person name="Fitzgerald M."/>
            <person name="Haas B."/>
            <person name="Abouelleil A."/>
            <person name="Allen A.W."/>
            <person name="Alvarado L."/>
            <person name="Arachchi H.M."/>
            <person name="Berlin A.M."/>
            <person name="Chapman S.B."/>
            <person name="Gainer-Dewar J."/>
            <person name="Goldberg J."/>
            <person name="Griggs A."/>
            <person name="Gujja S."/>
            <person name="Hansen M."/>
            <person name="Howarth C."/>
            <person name="Imamovic A."/>
            <person name="Ireland A."/>
            <person name="Larimer J."/>
            <person name="McCowan C."/>
            <person name="Murphy C."/>
            <person name="Pearson M."/>
            <person name="Poon T.W."/>
            <person name="Priest M."/>
            <person name="Roberts A."/>
            <person name="Saif S."/>
            <person name="Shea T."/>
            <person name="Sisk P."/>
            <person name="Sykes S."/>
            <person name="Wortman J."/>
            <person name="Nusbaum C."/>
            <person name="Birren B."/>
        </authorList>
    </citation>
    <scope>NUCLEOTIDE SEQUENCE [LARGE SCALE GENOMIC DNA]</scope>
    <source>
        <strain evidence="15">ACHKN1017</strain>
    </source>
</reference>
<keyword evidence="11" id="KW-0333">Golgi apparatus</keyword>
<keyword evidence="6" id="KW-1003">Cell membrane</keyword>
<keyword evidence="15" id="KW-1185">Reference proteome</keyword>
<proteinExistence type="inferred from homology"/>
<keyword evidence="10 13" id="KW-1133">Transmembrane helix</keyword>
<feature type="transmembrane region" description="Helical" evidence="13">
    <location>
        <begin position="342"/>
        <end position="361"/>
    </location>
</feature>
<keyword evidence="8 13" id="KW-0812">Transmembrane</keyword>
<evidence type="ECO:0000256" key="5">
    <source>
        <dbReference type="ARBA" id="ARBA00022448"/>
    </source>
</evidence>
<sequence>MFTVPLLAGLEPHRERIGQAAGLLTVAQYLAGWFICSDIRRRGTSVGVSPLRFIGGCGLSILQLQYSQKLQAPALIWTSIFTLGFSLLYSLWFWWYTPPSGRSSFYRLTTALMTVTAGLYAYGAQGDSPEVMYRLGMVLTVLALAFIALPLIQLRSIIRAKSSAGLPLPAIIASTGATVLWLLYGLLINNTFIVVQKIIAMGLCTVQLSMEAISEALQPYKEQVGMAAGILTVGQMFSGCFVCNDIRKKGTTDGFSAMPFVGGCGLTVLFLQHGMLMNDSAMTNANLVGLTISLAYAIFFLLYTPPTGRTSYWRQVGGTLLFTLTLLGYVKVENPSVVEDRFGMIITVLMLCLIGQPLLGLPDIIRRKSTEGLPFAMILSGTIVGLSWLLYGVILNNVFVVLQNLAAVTLSGIQLALFAIYPSKAAPPSKKRE</sequence>
<keyword evidence="12 13" id="KW-0472">Membrane</keyword>
<dbReference type="FunFam" id="1.20.1280.290:FF:000050">
    <property type="entry name" value="Sugar transporter SWEET"/>
    <property type="match status" value="1"/>
</dbReference>
<evidence type="ECO:0000256" key="3">
    <source>
        <dbReference type="ARBA" id="ARBA00007809"/>
    </source>
</evidence>
<feature type="transmembrane region" description="Helical" evidence="13">
    <location>
        <begin position="20"/>
        <end position="39"/>
    </location>
</feature>
<organism evidence="14 15">
    <name type="scientific">Anopheles christyi</name>
    <dbReference type="NCBI Taxonomy" id="43041"/>
    <lineage>
        <taxon>Eukaryota</taxon>
        <taxon>Metazoa</taxon>
        <taxon>Ecdysozoa</taxon>
        <taxon>Arthropoda</taxon>
        <taxon>Hexapoda</taxon>
        <taxon>Insecta</taxon>
        <taxon>Pterygota</taxon>
        <taxon>Neoptera</taxon>
        <taxon>Endopterygota</taxon>
        <taxon>Diptera</taxon>
        <taxon>Nematocera</taxon>
        <taxon>Culicoidea</taxon>
        <taxon>Culicidae</taxon>
        <taxon>Anophelinae</taxon>
        <taxon>Anopheles</taxon>
    </lineage>
</organism>
<dbReference type="AlphaFoldDB" id="A0A182KBG0"/>
<dbReference type="Pfam" id="PF03083">
    <property type="entry name" value="MtN3_slv"/>
    <property type="match status" value="4"/>
</dbReference>
<dbReference type="InterPro" id="IPR004316">
    <property type="entry name" value="SWEET_rpt"/>
</dbReference>